<dbReference type="OrthoDB" id="132546at2157"/>
<dbReference type="Pfam" id="PF13439">
    <property type="entry name" value="Glyco_transf_4"/>
    <property type="match status" value="1"/>
</dbReference>
<sequence>MDLLIVNHRDLRHNKAGGAEQVIYEVSRRLVKKGVSVTWLSEEVKGLPKEEEIENIRIMRRGNSLTLHLYAPVEARKHEIVIDSVAHAVPFYSYLVNKNAIALVHHVHQDVVKYELNPIMARTVAFYERSVGNYKNIIAVSNTTKRDLVERLKVREDKIEVIHNGIDHSVYKPGKKSSEPTILWIGRLKKYKNPLDAIEIAKRVKAKLIMAGGGDLEKEVIEKIKNVNGEYLGRVSEEDKIRLYQSAWIVIVTSFIEGWSMVTIEANACGTPVVAYDKGSLPEIIRNGVNGYIVEYKNIERMSKIINELIGNEERIKELWKSSYQESLNYNWDKSSEKYYNYLIRKASD</sequence>
<evidence type="ECO:0000256" key="1">
    <source>
        <dbReference type="ARBA" id="ARBA00022679"/>
    </source>
</evidence>
<dbReference type="RefSeq" id="WP_218267007.1">
    <property type="nucleotide sequence ID" value="NZ_CP077717.1"/>
</dbReference>
<dbReference type="PANTHER" id="PTHR46401:SF2">
    <property type="entry name" value="GLYCOSYLTRANSFERASE WBBK-RELATED"/>
    <property type="match status" value="1"/>
</dbReference>
<gene>
    <name evidence="4" type="ORF">J5U23_00725</name>
</gene>
<organism evidence="4 5">
    <name type="scientific">Saccharolobus shibatae (strain ATCC 51178 / DSM 5389 / JCM 8931 / NBRC 15437 / B12)</name>
    <name type="common">Sulfolobus shibatae</name>
    <dbReference type="NCBI Taxonomy" id="523848"/>
    <lineage>
        <taxon>Archaea</taxon>
        <taxon>Thermoproteota</taxon>
        <taxon>Thermoprotei</taxon>
        <taxon>Sulfolobales</taxon>
        <taxon>Sulfolobaceae</taxon>
        <taxon>Saccharolobus</taxon>
    </lineage>
</organism>
<evidence type="ECO:0000259" key="3">
    <source>
        <dbReference type="Pfam" id="PF13439"/>
    </source>
</evidence>
<feature type="domain" description="Glycosyltransferase subfamily 4-like N-terminal" evidence="3">
    <location>
        <begin position="17"/>
        <end position="169"/>
    </location>
</feature>
<dbReference type="CDD" id="cd03801">
    <property type="entry name" value="GT4_PimA-like"/>
    <property type="match status" value="1"/>
</dbReference>
<accession>A0A8F5GT00</accession>
<dbReference type="EMBL" id="CP077717">
    <property type="protein sequence ID" value="QXJ27857.1"/>
    <property type="molecule type" value="Genomic_DNA"/>
</dbReference>
<proteinExistence type="predicted"/>
<dbReference type="GO" id="GO:0016757">
    <property type="term" value="F:glycosyltransferase activity"/>
    <property type="evidence" value="ECO:0007669"/>
    <property type="project" value="InterPro"/>
</dbReference>
<dbReference type="KEGG" id="sshi:J5U23_00725"/>
<keyword evidence="1" id="KW-0808">Transferase</keyword>
<protein>
    <submittedName>
        <fullName evidence="4">Glycosyltransferase</fullName>
    </submittedName>
</protein>
<dbReference type="AlphaFoldDB" id="A0A8F5GT00"/>
<name>A0A8F5GT00_SACSH</name>
<dbReference type="InterPro" id="IPR001296">
    <property type="entry name" value="Glyco_trans_1"/>
</dbReference>
<dbReference type="Proteomes" id="UP000694018">
    <property type="component" value="Chromosome"/>
</dbReference>
<dbReference type="GeneID" id="65562324"/>
<evidence type="ECO:0000313" key="4">
    <source>
        <dbReference type="EMBL" id="QXJ27857.1"/>
    </source>
</evidence>
<reference evidence="4" key="1">
    <citation type="journal article" date="2021" name="Environ. Microbiol.">
        <title>New insights into the diversity and evolution of the archaeal mobilome from three complete genomes of Saccharolobus shibatae.</title>
        <authorList>
            <person name="Medvedeva S."/>
            <person name="Brandt D."/>
            <person name="Cvirkaite-Krupovic V."/>
            <person name="Liu Y."/>
            <person name="Severinov K."/>
            <person name="Ishino S."/>
            <person name="Ishino Y."/>
            <person name="Prangishvili D."/>
            <person name="Kalinowski J."/>
            <person name="Krupovic M."/>
        </authorList>
    </citation>
    <scope>NUCLEOTIDE SEQUENCE</scope>
    <source>
        <strain evidence="4">B12</strain>
    </source>
</reference>
<evidence type="ECO:0000313" key="5">
    <source>
        <dbReference type="Proteomes" id="UP000694018"/>
    </source>
</evidence>
<feature type="domain" description="Glycosyl transferase family 1" evidence="2">
    <location>
        <begin position="172"/>
        <end position="319"/>
    </location>
</feature>
<dbReference type="PANTHER" id="PTHR46401">
    <property type="entry name" value="GLYCOSYLTRANSFERASE WBBK-RELATED"/>
    <property type="match status" value="1"/>
</dbReference>
<evidence type="ECO:0000259" key="2">
    <source>
        <dbReference type="Pfam" id="PF00534"/>
    </source>
</evidence>
<dbReference type="Pfam" id="PF00534">
    <property type="entry name" value="Glycos_transf_1"/>
    <property type="match status" value="1"/>
</dbReference>
<dbReference type="InterPro" id="IPR028098">
    <property type="entry name" value="Glyco_trans_4-like_N"/>
</dbReference>